<dbReference type="EMBL" id="JAFDVH010000002">
    <property type="protein sequence ID" value="KAG7487556.1"/>
    <property type="molecule type" value="Genomic_DNA"/>
</dbReference>
<dbReference type="SUPFAM" id="SSF57535">
    <property type="entry name" value="Complement control module/SCR domain"/>
    <property type="match status" value="2"/>
</dbReference>
<dbReference type="PROSITE" id="PS50026">
    <property type="entry name" value="EGF_3"/>
    <property type="match status" value="1"/>
</dbReference>
<evidence type="ECO:0000256" key="10">
    <source>
        <dbReference type="ARBA" id="ARBA00040812"/>
    </source>
</evidence>
<keyword evidence="6" id="KW-0106">Calcium</keyword>
<keyword evidence="17" id="KW-0472">Membrane</keyword>
<evidence type="ECO:0000256" key="17">
    <source>
        <dbReference type="SAM" id="Phobius"/>
    </source>
</evidence>
<keyword evidence="17" id="KW-0812">Transmembrane</keyword>
<evidence type="ECO:0000256" key="16">
    <source>
        <dbReference type="PROSITE-ProRule" id="PRU00302"/>
    </source>
</evidence>
<feature type="domain" description="Sushi" evidence="19">
    <location>
        <begin position="169"/>
        <end position="228"/>
    </location>
</feature>
<reference evidence="20" key="1">
    <citation type="submission" date="2021-01" db="EMBL/GenBank/DDBJ databases">
        <authorList>
            <person name="Zahm M."/>
            <person name="Roques C."/>
            <person name="Cabau C."/>
            <person name="Klopp C."/>
            <person name="Donnadieu C."/>
            <person name="Jouanno E."/>
            <person name="Lampietro C."/>
            <person name="Louis A."/>
            <person name="Herpin A."/>
            <person name="Echchiki A."/>
            <person name="Berthelot C."/>
            <person name="Parey E."/>
            <person name="Roest-Crollius H."/>
            <person name="Braasch I."/>
            <person name="Postlethwait J."/>
            <person name="Bobe J."/>
            <person name="Montfort J."/>
            <person name="Bouchez O."/>
            <person name="Begum T."/>
            <person name="Mejri S."/>
            <person name="Adams A."/>
            <person name="Chen W.-J."/>
            <person name="Guiguen Y."/>
        </authorList>
    </citation>
    <scope>NUCLEOTIDE SEQUENCE</scope>
    <source>
        <strain evidence="20">YG-15Mar2019-1</strain>
        <tissue evidence="20">Brain</tissue>
    </source>
</reference>
<organism evidence="20 21">
    <name type="scientific">Megalops atlanticus</name>
    <name type="common">Tarpon</name>
    <name type="synonym">Clupea gigantea</name>
    <dbReference type="NCBI Taxonomy" id="7932"/>
    <lineage>
        <taxon>Eukaryota</taxon>
        <taxon>Metazoa</taxon>
        <taxon>Chordata</taxon>
        <taxon>Craniata</taxon>
        <taxon>Vertebrata</taxon>
        <taxon>Euteleostomi</taxon>
        <taxon>Actinopterygii</taxon>
        <taxon>Neopterygii</taxon>
        <taxon>Teleostei</taxon>
        <taxon>Elopiformes</taxon>
        <taxon>Megalopidae</taxon>
        <taxon>Megalops</taxon>
    </lineage>
</organism>
<gene>
    <name evidence="20" type="ORF">MATL_G00024760</name>
</gene>
<evidence type="ECO:0000256" key="6">
    <source>
        <dbReference type="ARBA" id="ARBA00022837"/>
    </source>
</evidence>
<evidence type="ECO:0000256" key="3">
    <source>
        <dbReference type="ARBA" id="ARBA00022659"/>
    </source>
</evidence>
<evidence type="ECO:0000256" key="13">
    <source>
        <dbReference type="ARBA" id="ARBA00043124"/>
    </source>
</evidence>
<evidence type="ECO:0000256" key="9">
    <source>
        <dbReference type="ARBA" id="ARBA00038738"/>
    </source>
</evidence>
<evidence type="ECO:0000256" key="7">
    <source>
        <dbReference type="ARBA" id="ARBA00023157"/>
    </source>
</evidence>
<dbReference type="PROSITE" id="PS00022">
    <property type="entry name" value="EGF_1"/>
    <property type="match status" value="1"/>
</dbReference>
<evidence type="ECO:0000259" key="19">
    <source>
        <dbReference type="PROSITE" id="PS50923"/>
    </source>
</evidence>
<evidence type="ECO:0000259" key="18">
    <source>
        <dbReference type="PROSITE" id="PS50026"/>
    </source>
</evidence>
<evidence type="ECO:0000256" key="8">
    <source>
        <dbReference type="ARBA" id="ARBA00023180"/>
    </source>
</evidence>
<dbReference type="GO" id="GO:0007155">
    <property type="term" value="P:cell adhesion"/>
    <property type="evidence" value="ECO:0007669"/>
    <property type="project" value="InterPro"/>
</dbReference>
<dbReference type="CDD" id="cd00033">
    <property type="entry name" value="CCP"/>
    <property type="match status" value="2"/>
</dbReference>
<proteinExistence type="inferred from homology"/>
<dbReference type="CDD" id="cd00054">
    <property type="entry name" value="EGF_CA"/>
    <property type="match status" value="1"/>
</dbReference>
<dbReference type="OrthoDB" id="406096at2759"/>
<evidence type="ECO:0000256" key="11">
    <source>
        <dbReference type="ARBA" id="ARBA00041401"/>
    </source>
</evidence>
<dbReference type="GO" id="GO:0030246">
    <property type="term" value="F:carbohydrate binding"/>
    <property type="evidence" value="ECO:0007669"/>
    <property type="project" value="UniProtKB-KW"/>
</dbReference>
<dbReference type="InterPro" id="IPR000742">
    <property type="entry name" value="EGF"/>
</dbReference>
<dbReference type="Proteomes" id="UP001046870">
    <property type="component" value="Chromosome 2"/>
</dbReference>
<dbReference type="PANTHER" id="PTHR19325:SF493">
    <property type="entry name" value="E-SELECTIN"/>
    <property type="match status" value="1"/>
</dbReference>
<dbReference type="PROSITE" id="PS50923">
    <property type="entry name" value="SUSHI"/>
    <property type="match status" value="2"/>
</dbReference>
<evidence type="ECO:0000256" key="5">
    <source>
        <dbReference type="ARBA" id="ARBA00022737"/>
    </source>
</evidence>
<dbReference type="GO" id="GO:0005886">
    <property type="term" value="C:plasma membrane"/>
    <property type="evidence" value="ECO:0007669"/>
    <property type="project" value="UniProtKB-SubCell"/>
</dbReference>
<name>A0A9D3QBR0_MEGAT</name>
<feature type="disulfide bond" evidence="16">
    <location>
        <begin position="199"/>
        <end position="226"/>
    </location>
</feature>
<comment type="caution">
    <text evidence="15">Lacks conserved residue(s) required for the propagation of feature annotation.</text>
</comment>
<evidence type="ECO:0000256" key="14">
    <source>
        <dbReference type="ARBA" id="ARBA00045695"/>
    </source>
</evidence>
<dbReference type="PANTHER" id="PTHR19325">
    <property type="entry name" value="COMPLEMENT COMPONENT-RELATED SUSHI DOMAIN-CONTAINING"/>
    <property type="match status" value="1"/>
</dbReference>
<dbReference type="AlphaFoldDB" id="A0A9D3QBR0"/>
<feature type="transmembrane region" description="Helical" evidence="17">
    <location>
        <begin position="232"/>
        <end position="255"/>
    </location>
</feature>
<keyword evidence="15" id="KW-0245">EGF-like domain</keyword>
<keyword evidence="7 15" id="KW-1015">Disulfide bond</keyword>
<evidence type="ECO:0000256" key="12">
    <source>
        <dbReference type="ARBA" id="ARBA00042113"/>
    </source>
</evidence>
<keyword evidence="17" id="KW-1133">Transmembrane helix</keyword>
<dbReference type="PRINTS" id="PR00343">
    <property type="entry name" value="SELECTIN"/>
</dbReference>
<evidence type="ECO:0000313" key="20">
    <source>
        <dbReference type="EMBL" id="KAG7487556.1"/>
    </source>
</evidence>
<dbReference type="Gene3D" id="3.10.100.10">
    <property type="entry name" value="Mannose-Binding Protein A, subunit A"/>
    <property type="match status" value="1"/>
</dbReference>
<comment type="subcellular location">
    <subcellularLocation>
        <location evidence="1">Cell membrane</location>
        <topology evidence="1">Single-pass type I membrane protein</topology>
    </subcellularLocation>
</comment>
<dbReference type="InterPro" id="IPR035976">
    <property type="entry name" value="Sushi/SCR/CCP_sf"/>
</dbReference>
<keyword evidence="4" id="KW-0430">Lectin</keyword>
<comment type="caution">
    <text evidence="20">The sequence shown here is derived from an EMBL/GenBank/DDBJ whole genome shotgun (WGS) entry which is preliminary data.</text>
</comment>
<keyword evidence="8" id="KW-0325">Glycoprotein</keyword>
<dbReference type="InterPro" id="IPR002396">
    <property type="entry name" value="Selectin_superfamily"/>
</dbReference>
<dbReference type="InterPro" id="IPR050350">
    <property type="entry name" value="Compl-Cell_Adhes-Reg"/>
</dbReference>
<dbReference type="Gene3D" id="2.10.70.10">
    <property type="entry name" value="Complement Module, domain 1"/>
    <property type="match status" value="2"/>
</dbReference>
<feature type="domain" description="Sushi" evidence="19">
    <location>
        <begin position="106"/>
        <end position="168"/>
    </location>
</feature>
<comment type="function">
    <text evidence="14">Cell-surface glycoprotein having a role in immunoadhesion. Mediates in the adhesion of blood neutrophils in cytokine-activated endothelium through interaction with SELPLG/PSGL1. May have a role in capillary morphogenesis.</text>
</comment>
<dbReference type="Pfam" id="PF00084">
    <property type="entry name" value="Sushi"/>
    <property type="match status" value="2"/>
</dbReference>
<dbReference type="InterPro" id="IPR016186">
    <property type="entry name" value="C-type_lectin-like/link_sf"/>
</dbReference>
<evidence type="ECO:0000256" key="4">
    <source>
        <dbReference type="ARBA" id="ARBA00022734"/>
    </source>
</evidence>
<accession>A0A9D3QBR0</accession>
<comment type="subunit">
    <text evidence="9">Interacts with SELPLG/PSGL1 and PODXL2 through the sialyl Lewis X epitope. SELPLG sulfation appears not to be required for this interaction.</text>
</comment>
<keyword evidence="21" id="KW-1185">Reference proteome</keyword>
<evidence type="ECO:0000256" key="2">
    <source>
        <dbReference type="ARBA" id="ARBA00007360"/>
    </source>
</evidence>
<dbReference type="PROSITE" id="PS01186">
    <property type="entry name" value="EGF_2"/>
    <property type="match status" value="1"/>
</dbReference>
<keyword evidence="3 16" id="KW-0768">Sushi</keyword>
<evidence type="ECO:0000313" key="21">
    <source>
        <dbReference type="Proteomes" id="UP001046870"/>
    </source>
</evidence>
<dbReference type="SMART" id="SM00032">
    <property type="entry name" value="CCP"/>
    <property type="match status" value="2"/>
</dbReference>
<keyword evidence="5" id="KW-0677">Repeat</keyword>
<protein>
    <recommendedName>
        <fullName evidence="10">E-selectin</fullName>
    </recommendedName>
    <alternativeName>
        <fullName evidence="11">CD62 antigen-like family member E</fullName>
    </alternativeName>
    <alternativeName>
        <fullName evidence="12">Endothelial leukocyte adhesion molecule 1</fullName>
    </alternativeName>
    <alternativeName>
        <fullName evidence="13">Leukocyte-endothelial cell adhesion molecule 2</fullName>
    </alternativeName>
</protein>
<dbReference type="SUPFAM" id="SSF57196">
    <property type="entry name" value="EGF/Laminin"/>
    <property type="match status" value="1"/>
</dbReference>
<evidence type="ECO:0000256" key="1">
    <source>
        <dbReference type="ARBA" id="ARBA00004251"/>
    </source>
</evidence>
<feature type="domain" description="EGF-like" evidence="18">
    <location>
        <begin position="67"/>
        <end position="103"/>
    </location>
</feature>
<feature type="disulfide bond" evidence="15">
    <location>
        <begin position="93"/>
        <end position="102"/>
    </location>
</feature>
<dbReference type="InterPro" id="IPR000436">
    <property type="entry name" value="Sushi_SCR_CCP_dom"/>
</dbReference>
<evidence type="ECO:0000256" key="15">
    <source>
        <dbReference type="PROSITE-ProRule" id="PRU00076"/>
    </source>
</evidence>
<comment type="similarity">
    <text evidence="2">Belongs to the selectin/LECAM family.</text>
</comment>
<sequence>MRRCGVCFRQEVWHMTVRWILILTCDISMTGYTFGWTYHYKIYIKRDFDGGKWNDEDCAKEKRPLCFKAQCNATTCSGRGNCTETMDNYTCQCTPGFKGRHCQEVVQCETPKSPQHGWMECQGPHGNSSYDSTCKFYCKGRFSLEGQLNSTTCNSSGVWTVNTPLCVAMECEVPSKPVDGDIICSESMPLVNSTCEFHCFAGSWLLGPKNITCHAAGVWTGEEPICASLRNIIVALSGAVLFSSSCFILVCLIHWRKRKKLVQKRSLDARGEVPLGEEDDLKHRAQ</sequence>